<comment type="caution">
    <text evidence="1">The sequence shown here is derived from an EMBL/GenBank/DDBJ whole genome shotgun (WGS) entry which is preliminary data.</text>
</comment>
<dbReference type="AlphaFoldDB" id="A0AAV7JL93"/>
<dbReference type="PANTHER" id="PTHR45588:SF1">
    <property type="entry name" value="WW DOMAIN-CONTAINING PROTEIN"/>
    <property type="match status" value="1"/>
</dbReference>
<dbReference type="SUPFAM" id="SSF48452">
    <property type="entry name" value="TPR-like"/>
    <property type="match status" value="1"/>
</dbReference>
<evidence type="ECO:0000313" key="1">
    <source>
        <dbReference type="EMBL" id="KAI6649536.1"/>
    </source>
</evidence>
<name>A0AAV7JL93_9METZ</name>
<dbReference type="PANTHER" id="PTHR45588">
    <property type="entry name" value="TPR DOMAIN-CONTAINING PROTEIN"/>
    <property type="match status" value="1"/>
</dbReference>
<evidence type="ECO:0008006" key="3">
    <source>
        <dbReference type="Google" id="ProtNLM"/>
    </source>
</evidence>
<keyword evidence="2" id="KW-1185">Reference proteome</keyword>
<reference evidence="1 2" key="1">
    <citation type="journal article" date="2023" name="BMC Biol.">
        <title>The compact genome of the sponge Oopsacas minuta (Hexactinellida) is lacking key metazoan core genes.</title>
        <authorList>
            <person name="Santini S."/>
            <person name="Schenkelaars Q."/>
            <person name="Jourda C."/>
            <person name="Duchesne M."/>
            <person name="Belahbib H."/>
            <person name="Rocher C."/>
            <person name="Selva M."/>
            <person name="Riesgo A."/>
            <person name="Vervoort M."/>
            <person name="Leys S.P."/>
            <person name="Kodjabachian L."/>
            <person name="Le Bivic A."/>
            <person name="Borchiellini C."/>
            <person name="Claverie J.M."/>
            <person name="Renard E."/>
        </authorList>
    </citation>
    <scope>NUCLEOTIDE SEQUENCE [LARGE SCALE GENOMIC DNA]</scope>
    <source>
        <strain evidence="1">SPO-2</strain>
    </source>
</reference>
<accession>A0AAV7JL93</accession>
<proteinExistence type="predicted"/>
<gene>
    <name evidence="1" type="ORF">LOD99_6702</name>
</gene>
<organism evidence="1 2">
    <name type="scientific">Oopsacas minuta</name>
    <dbReference type="NCBI Taxonomy" id="111878"/>
    <lineage>
        <taxon>Eukaryota</taxon>
        <taxon>Metazoa</taxon>
        <taxon>Porifera</taxon>
        <taxon>Hexactinellida</taxon>
        <taxon>Hexasterophora</taxon>
        <taxon>Lyssacinosida</taxon>
        <taxon>Leucopsacidae</taxon>
        <taxon>Oopsacas</taxon>
    </lineage>
</organism>
<protein>
    <recommendedName>
        <fullName evidence="3">Tetratricopeptide repeat protein</fullName>
    </recommendedName>
</protein>
<dbReference type="Proteomes" id="UP001165289">
    <property type="component" value="Unassembled WGS sequence"/>
</dbReference>
<evidence type="ECO:0000313" key="2">
    <source>
        <dbReference type="Proteomes" id="UP001165289"/>
    </source>
</evidence>
<dbReference type="InterPro" id="IPR011990">
    <property type="entry name" value="TPR-like_helical_dom_sf"/>
</dbReference>
<dbReference type="EMBL" id="JAKMXF010000320">
    <property type="protein sequence ID" value="KAI6649536.1"/>
    <property type="molecule type" value="Genomic_DNA"/>
</dbReference>
<sequence>MAETKFIGNIQKELTGKYDEVTCSSSECLQLINDALLQLFNFNHDQTILDCKKALTIDKDCIMAHYLIAYSNAGHYNNLDGMDYREGYEEAEIASSLAKRITLTDWEKGLIEAQVHRFCSPVGSVPLGTLNKNYANAMRSVYSKFGENNVVVAALFAESLMNLAPWKLWTPYPEYKEGIPETGELVKVLENALKQSPQHPGLCHFYIHTMELSATPEKALPCADALRETIKDHGHLLHMASHIDMWVGHYKEATEVNELAILADKRYMLTSKVENNFYKMYRMHNFHFIVWAAMFNGQLGKSLEFAEELQEYSNLEGVTAMLGNIPFGMTYSEPTRVIIWEVLIRFGKWEDILKRPIEQNKELYPSNIAMARYARGVAYAALGKVAEAEVERDLFYESLKNKTLAKRRIMNSYMYNPETPGKCILDVADSVLNGEIEYRKGNYQQAFDHLRLAVKRDTSLVYGEPWSWLMPTRHVLGALLLEHGDVQEAEAVYRDDLIQYKDNMWSLLGLHQSLKAQNKLDEAQSVYEKYQKASVLADIKVGASCLCATKMCS</sequence>
<dbReference type="Gene3D" id="1.25.40.10">
    <property type="entry name" value="Tetratricopeptide repeat domain"/>
    <property type="match status" value="1"/>
</dbReference>